<organism evidence="2 3">
    <name type="scientific">Paranoxybacillus vitaminiphilus</name>
    <dbReference type="NCBI Taxonomy" id="581036"/>
    <lineage>
        <taxon>Bacteria</taxon>
        <taxon>Bacillati</taxon>
        <taxon>Bacillota</taxon>
        <taxon>Bacilli</taxon>
        <taxon>Bacillales</taxon>
        <taxon>Anoxybacillaceae</taxon>
        <taxon>Paranoxybacillus</taxon>
    </lineage>
</organism>
<reference evidence="2 3" key="1">
    <citation type="submission" date="2018-06" db="EMBL/GenBank/DDBJ databases">
        <title>Genomic Encyclopedia of Type Strains, Phase III (KMG-III): the genomes of soil and plant-associated and newly described type strains.</title>
        <authorList>
            <person name="Whitman W."/>
        </authorList>
    </citation>
    <scope>NUCLEOTIDE SEQUENCE [LARGE SCALE GENOMIC DNA]</scope>
    <source>
        <strain evidence="2 3">CGMCC 1.8979</strain>
    </source>
</reference>
<comment type="similarity">
    <text evidence="1">Belongs to the GerPA/GerPF family.</text>
</comment>
<protein>
    <submittedName>
        <fullName evidence="2">Spore germination protein PF</fullName>
    </submittedName>
</protein>
<dbReference type="PANTHER" id="PTHR37808:SF1">
    <property type="entry name" value="SPORE GERMINATION PROTEIN-LIKE PROTEIN YDZR"/>
    <property type="match status" value="1"/>
</dbReference>
<dbReference type="OrthoDB" id="2382149at2"/>
<dbReference type="InterPro" id="IPR019618">
    <property type="entry name" value="Spore_germination_GerPA"/>
</dbReference>
<gene>
    <name evidence="2" type="ORF">B0I26_106150</name>
</gene>
<dbReference type="PANTHER" id="PTHR37808">
    <property type="entry name" value="SPORE GERMINATION PROTEIN-LIKE PROTEIN YDZR-RELATED"/>
    <property type="match status" value="1"/>
</dbReference>
<keyword evidence="3" id="KW-1185">Reference proteome</keyword>
<sequence>MPSFIGGPIKITNVSGDGTVNFGDALQIAPKGTLKTNSGAGAANTGDFLQTNTFVSFTNTLDPDVADSNNTANN</sequence>
<dbReference type="RefSeq" id="WP_111645181.1">
    <property type="nucleotide sequence ID" value="NZ_QLMH01000006.1"/>
</dbReference>
<comment type="caution">
    <text evidence="2">The sequence shown here is derived from an EMBL/GenBank/DDBJ whole genome shotgun (WGS) entry which is preliminary data.</text>
</comment>
<name>A0A327YH78_9BACL</name>
<dbReference type="Proteomes" id="UP000248555">
    <property type="component" value="Unassembled WGS sequence"/>
</dbReference>
<evidence type="ECO:0000256" key="1">
    <source>
        <dbReference type="ARBA" id="ARBA00008103"/>
    </source>
</evidence>
<proteinExistence type="inferred from homology"/>
<dbReference type="EMBL" id="QLMH01000006">
    <property type="protein sequence ID" value="RAK19526.1"/>
    <property type="molecule type" value="Genomic_DNA"/>
</dbReference>
<evidence type="ECO:0000313" key="2">
    <source>
        <dbReference type="EMBL" id="RAK19526.1"/>
    </source>
</evidence>
<accession>A0A327YH78</accession>
<evidence type="ECO:0000313" key="3">
    <source>
        <dbReference type="Proteomes" id="UP000248555"/>
    </source>
</evidence>
<dbReference type="Pfam" id="PF10676">
    <property type="entry name" value="gerPA"/>
    <property type="match status" value="1"/>
</dbReference>
<dbReference type="AlphaFoldDB" id="A0A327YH78"/>